<keyword evidence="5" id="KW-0406">Ion transport</keyword>
<dbReference type="EMBL" id="CAJNNV010028466">
    <property type="protein sequence ID" value="CAE8624679.1"/>
    <property type="molecule type" value="Genomic_DNA"/>
</dbReference>
<feature type="region of interest" description="Disordered" evidence="7">
    <location>
        <begin position="888"/>
        <end position="939"/>
    </location>
</feature>
<feature type="transmembrane region" description="Helical" evidence="8">
    <location>
        <begin position="403"/>
        <end position="425"/>
    </location>
</feature>
<evidence type="ECO:0000256" key="6">
    <source>
        <dbReference type="ARBA" id="ARBA00023136"/>
    </source>
</evidence>
<evidence type="ECO:0000256" key="4">
    <source>
        <dbReference type="ARBA" id="ARBA00022989"/>
    </source>
</evidence>
<dbReference type="PANTHER" id="PTHR45689">
    <property type="entry name" value="I[[H]] CHANNEL, ISOFORM E"/>
    <property type="match status" value="1"/>
</dbReference>
<feature type="compositionally biased region" description="Low complexity" evidence="7">
    <location>
        <begin position="896"/>
        <end position="914"/>
    </location>
</feature>
<dbReference type="GO" id="GO:0005249">
    <property type="term" value="F:voltage-gated potassium channel activity"/>
    <property type="evidence" value="ECO:0007669"/>
    <property type="project" value="TreeGrafter"/>
</dbReference>
<gene>
    <name evidence="10" type="ORF">PGLA1383_LOCUS41785</name>
</gene>
<dbReference type="OrthoDB" id="421226at2759"/>
<dbReference type="InterPro" id="IPR000595">
    <property type="entry name" value="cNMP-bd_dom"/>
</dbReference>
<organism evidence="10 11">
    <name type="scientific">Polarella glacialis</name>
    <name type="common">Dinoflagellate</name>
    <dbReference type="NCBI Taxonomy" id="89957"/>
    <lineage>
        <taxon>Eukaryota</taxon>
        <taxon>Sar</taxon>
        <taxon>Alveolata</taxon>
        <taxon>Dinophyceae</taxon>
        <taxon>Suessiales</taxon>
        <taxon>Suessiaceae</taxon>
        <taxon>Polarella</taxon>
    </lineage>
</organism>
<keyword evidence="6 8" id="KW-0472">Membrane</keyword>
<dbReference type="PANTHER" id="PTHR45689:SF5">
    <property type="entry name" value="I[[H]] CHANNEL, ISOFORM E"/>
    <property type="match status" value="1"/>
</dbReference>
<feature type="region of interest" description="Disordered" evidence="7">
    <location>
        <begin position="184"/>
        <end position="210"/>
    </location>
</feature>
<reference evidence="10" key="1">
    <citation type="submission" date="2021-02" db="EMBL/GenBank/DDBJ databases">
        <authorList>
            <person name="Dougan E. K."/>
            <person name="Rhodes N."/>
            <person name="Thang M."/>
            <person name="Chan C."/>
        </authorList>
    </citation>
    <scope>NUCLEOTIDE SEQUENCE</scope>
</reference>
<dbReference type="GO" id="GO:0098855">
    <property type="term" value="C:HCN channel complex"/>
    <property type="evidence" value="ECO:0007669"/>
    <property type="project" value="TreeGrafter"/>
</dbReference>
<feature type="region of interest" description="Disordered" evidence="7">
    <location>
        <begin position="261"/>
        <end position="300"/>
    </location>
</feature>
<dbReference type="AlphaFoldDB" id="A0A813GI95"/>
<keyword evidence="2" id="KW-0813">Transport</keyword>
<proteinExistence type="predicted"/>
<evidence type="ECO:0000256" key="2">
    <source>
        <dbReference type="ARBA" id="ARBA00022448"/>
    </source>
</evidence>
<feature type="transmembrane region" description="Helical" evidence="8">
    <location>
        <begin position="594"/>
        <end position="617"/>
    </location>
</feature>
<feature type="region of interest" description="Disordered" evidence="7">
    <location>
        <begin position="80"/>
        <end position="116"/>
    </location>
</feature>
<comment type="caution">
    <text evidence="10">The sequence shown here is derived from an EMBL/GenBank/DDBJ whole genome shotgun (WGS) entry which is preliminary data.</text>
</comment>
<evidence type="ECO:0000256" key="5">
    <source>
        <dbReference type="ARBA" id="ARBA00023065"/>
    </source>
</evidence>
<dbReference type="InterPro" id="IPR005821">
    <property type="entry name" value="Ion_trans_dom"/>
</dbReference>
<sequence>MLFQELLNQALAEISRGHDAELRRVTEALRTENESLAHQLARVQKLLLSSASLVPVLSPPPTPSANPRPVSVRGLRKLAAGPTAEPPEPPGLPPASELAEKGSPGESNTFDQQQTTWDQHPGRELLVPAGGPTRSLLVKPIEPQSPLILSHERPLGIHLVEMDLPGIVDQEEQGALDVLNASTVTADDNNSNSNSPLLPPSARGVQFEEPGSPYSLIKHRMSDLSLSSVTASQLQECLKNENFTLPPSETTPLSLTAFETSAWQRSRSNEKSPPPSETPSQPVRARSKKSTSSLASPPPVEEAVQLQLVWKEERAPSKRSNSMRRISIGSKLTPTSGSFPPAHTPPDEDRSRCWRCLNSWVMRPDSNKQVAFEVVGLLLILYDLVWWPAQIFGFRAVSFTQPILWFSSVFWACDLLLSFFVGYTIHNQGLIEMRVSKIARHYARTWLPIDLPLVLIDWTLNALLLLRNHRVVDFGGEDFLDRVQNLRLLRLIRLFKATVFIRFLSDRIQSETNRILVRVLKLLVFIMLINHLIACSWYGVGISDSEREDTWVKANAVQEKGEVYAYTTALHWSITQFTPASMEVVPKNELERSFTIVVIVSAMVIFSSFISTITNAMNQLGNLGSERNAQLVKLRRFFSEQKVSASLVARISRCIHQSNKMASARVHSEDISILELLPVSLKCDLAEEIFAPTLCAHPFISTWAEYYPSESKRLFLAARSFSLGKKHELFHAGQATESMYFLSSGSMVFMRDDQVPQEIPDQVSPGQWLAEPAMWLTWKHVGHVSSTENCELMSLHCETAISCLTATGVDSAARRYAKVFAAYFAKNSLELSDVWADKDVLKAMVSTAFIKDEKDLLRLEVNTTGVKDRMEHKTLTALQEHVSKYKTESKRRKEILGIGDSSGGSSDESDSPTSPELPPTSVVRKAPRRSASLGSNTKD</sequence>
<dbReference type="SUPFAM" id="SSF81324">
    <property type="entry name" value="Voltage-gated potassium channels"/>
    <property type="match status" value="1"/>
</dbReference>
<feature type="region of interest" description="Disordered" evidence="7">
    <location>
        <begin position="315"/>
        <end position="350"/>
    </location>
</feature>
<evidence type="ECO:0000259" key="9">
    <source>
        <dbReference type="PROSITE" id="PS50042"/>
    </source>
</evidence>
<dbReference type="InterPro" id="IPR051413">
    <property type="entry name" value="K/Na_HCN_channel"/>
</dbReference>
<dbReference type="SUPFAM" id="SSF51206">
    <property type="entry name" value="cAMP-binding domain-like"/>
    <property type="match status" value="1"/>
</dbReference>
<feature type="compositionally biased region" description="Polar residues" evidence="7">
    <location>
        <begin position="105"/>
        <end position="116"/>
    </location>
</feature>
<evidence type="ECO:0000313" key="11">
    <source>
        <dbReference type="Proteomes" id="UP000654075"/>
    </source>
</evidence>
<comment type="subcellular location">
    <subcellularLocation>
        <location evidence="1">Membrane</location>
        <topology evidence="1">Multi-pass membrane protein</topology>
    </subcellularLocation>
</comment>
<evidence type="ECO:0000256" key="3">
    <source>
        <dbReference type="ARBA" id="ARBA00022692"/>
    </source>
</evidence>
<feature type="compositionally biased region" description="Pro residues" evidence="7">
    <location>
        <begin position="84"/>
        <end position="93"/>
    </location>
</feature>
<feature type="compositionally biased region" description="Polar residues" evidence="7">
    <location>
        <begin position="318"/>
        <end position="338"/>
    </location>
</feature>
<evidence type="ECO:0000313" key="10">
    <source>
        <dbReference type="EMBL" id="CAE8624679.1"/>
    </source>
</evidence>
<dbReference type="GO" id="GO:0035725">
    <property type="term" value="P:sodium ion transmembrane transport"/>
    <property type="evidence" value="ECO:0007669"/>
    <property type="project" value="TreeGrafter"/>
</dbReference>
<dbReference type="InterPro" id="IPR018490">
    <property type="entry name" value="cNMP-bd_dom_sf"/>
</dbReference>
<dbReference type="PROSITE" id="PS50042">
    <property type="entry name" value="CNMP_BINDING_3"/>
    <property type="match status" value="1"/>
</dbReference>
<dbReference type="CDD" id="cd00038">
    <property type="entry name" value="CAP_ED"/>
    <property type="match status" value="1"/>
</dbReference>
<evidence type="ECO:0000256" key="1">
    <source>
        <dbReference type="ARBA" id="ARBA00004141"/>
    </source>
</evidence>
<keyword evidence="4 8" id="KW-1133">Transmembrane helix</keyword>
<feature type="transmembrane region" description="Helical" evidence="8">
    <location>
        <begin position="516"/>
        <end position="540"/>
    </location>
</feature>
<keyword evidence="11" id="KW-1185">Reference proteome</keyword>
<dbReference type="Pfam" id="PF00520">
    <property type="entry name" value="Ion_trans"/>
    <property type="match status" value="1"/>
</dbReference>
<evidence type="ECO:0000256" key="7">
    <source>
        <dbReference type="SAM" id="MobiDB-lite"/>
    </source>
</evidence>
<dbReference type="InterPro" id="IPR014710">
    <property type="entry name" value="RmlC-like_jellyroll"/>
</dbReference>
<feature type="domain" description="Cyclic nucleotide-binding" evidence="9">
    <location>
        <begin position="729"/>
        <end position="795"/>
    </location>
</feature>
<name>A0A813GI95_POLGL</name>
<dbReference type="Gene3D" id="2.60.120.10">
    <property type="entry name" value="Jelly Rolls"/>
    <property type="match status" value="1"/>
</dbReference>
<keyword evidence="3 8" id="KW-0812">Transmembrane</keyword>
<protein>
    <recommendedName>
        <fullName evidence="9">Cyclic nucleotide-binding domain-containing protein</fullName>
    </recommendedName>
</protein>
<dbReference type="GO" id="GO:0003254">
    <property type="term" value="P:regulation of membrane depolarization"/>
    <property type="evidence" value="ECO:0007669"/>
    <property type="project" value="TreeGrafter"/>
</dbReference>
<dbReference type="Proteomes" id="UP000654075">
    <property type="component" value="Unassembled WGS sequence"/>
</dbReference>
<dbReference type="Gene3D" id="1.10.287.70">
    <property type="match status" value="1"/>
</dbReference>
<evidence type="ECO:0000256" key="8">
    <source>
        <dbReference type="SAM" id="Phobius"/>
    </source>
</evidence>
<accession>A0A813GI95</accession>